<feature type="non-terminal residue" evidence="1">
    <location>
        <position position="69"/>
    </location>
</feature>
<evidence type="ECO:0000313" key="1">
    <source>
        <dbReference type="EMBL" id="RJQ91106.1"/>
    </source>
</evidence>
<keyword evidence="2" id="KW-1185">Reference proteome</keyword>
<accession>A0A419IAR3</accession>
<dbReference type="AlphaFoldDB" id="A0A419IAR3"/>
<gene>
    <name evidence="1" type="ORF">D5S19_02340</name>
</gene>
<name>A0A419IAR3_9PSEU</name>
<comment type="caution">
    <text evidence="1">The sequence shown here is derived from an EMBL/GenBank/DDBJ whole genome shotgun (WGS) entry which is preliminary data.</text>
</comment>
<dbReference type="Proteomes" id="UP000285112">
    <property type="component" value="Unassembled WGS sequence"/>
</dbReference>
<reference evidence="1 2" key="1">
    <citation type="submission" date="2018-09" db="EMBL/GenBank/DDBJ databases">
        <title>YIM PH 21725 draft genome.</title>
        <authorList>
            <person name="Miao C."/>
        </authorList>
    </citation>
    <scope>NUCLEOTIDE SEQUENCE [LARGE SCALE GENOMIC DNA]</scope>
    <source>
        <strain evidence="2">YIM PH21725</strain>
    </source>
</reference>
<protein>
    <submittedName>
        <fullName evidence="1">IS3 family transposase</fullName>
    </submittedName>
</protein>
<dbReference type="EMBL" id="QZFV01000025">
    <property type="protein sequence ID" value="RJQ91106.1"/>
    <property type="molecule type" value="Genomic_DNA"/>
</dbReference>
<evidence type="ECO:0000313" key="2">
    <source>
        <dbReference type="Proteomes" id="UP000285112"/>
    </source>
</evidence>
<organism evidence="1 2">
    <name type="scientific">Amycolatopsis panacis</name>
    <dbReference type="NCBI Taxonomy" id="2340917"/>
    <lineage>
        <taxon>Bacteria</taxon>
        <taxon>Bacillati</taxon>
        <taxon>Actinomycetota</taxon>
        <taxon>Actinomycetes</taxon>
        <taxon>Pseudonocardiales</taxon>
        <taxon>Pseudonocardiaceae</taxon>
        <taxon>Amycolatopsis</taxon>
    </lineage>
</organism>
<sequence length="69" mass="7705">MKVEFVDSQRKEHGVQPVLRALEGTPGEIAPSTYYAARTRPESARAASDRVLAEKIERVHEDNYSVYGA</sequence>
<proteinExistence type="predicted"/>